<dbReference type="InterPro" id="IPR041698">
    <property type="entry name" value="Methyltransf_25"/>
</dbReference>
<dbReference type="Proteomes" id="UP000886752">
    <property type="component" value="Unassembled WGS sequence"/>
</dbReference>
<protein>
    <submittedName>
        <fullName evidence="3">Class I SAM-dependent methyltransferase</fullName>
    </submittedName>
</protein>
<keyword evidence="3" id="KW-0489">Methyltransferase</keyword>
<accession>A0A9D1PW18</accession>
<proteinExistence type="predicted"/>
<comment type="caution">
    <text evidence="3">The sequence shown here is derived from an EMBL/GenBank/DDBJ whole genome shotgun (WGS) entry which is preliminary data.</text>
</comment>
<dbReference type="CDD" id="cd02440">
    <property type="entry name" value="AdoMet_MTases"/>
    <property type="match status" value="1"/>
</dbReference>
<dbReference type="GO" id="GO:0008168">
    <property type="term" value="F:methyltransferase activity"/>
    <property type="evidence" value="ECO:0007669"/>
    <property type="project" value="UniProtKB-KW"/>
</dbReference>
<evidence type="ECO:0000259" key="2">
    <source>
        <dbReference type="Pfam" id="PF13649"/>
    </source>
</evidence>
<dbReference type="Pfam" id="PF13649">
    <property type="entry name" value="Methyltransf_25"/>
    <property type="match status" value="1"/>
</dbReference>
<dbReference type="Gene3D" id="3.40.50.150">
    <property type="entry name" value="Vaccinia Virus protein VP39"/>
    <property type="match status" value="1"/>
</dbReference>
<keyword evidence="3" id="KW-0808">Transferase</keyword>
<dbReference type="EMBL" id="DXHV01000019">
    <property type="protein sequence ID" value="HIV99894.1"/>
    <property type="molecule type" value="Genomic_DNA"/>
</dbReference>
<dbReference type="SUPFAM" id="SSF53335">
    <property type="entry name" value="S-adenosyl-L-methionine-dependent methyltransferases"/>
    <property type="match status" value="1"/>
</dbReference>
<dbReference type="InterPro" id="IPR029063">
    <property type="entry name" value="SAM-dependent_MTases_sf"/>
</dbReference>
<name>A0A9D1PW18_9BACT</name>
<evidence type="ECO:0000313" key="3">
    <source>
        <dbReference type="EMBL" id="HIV99894.1"/>
    </source>
</evidence>
<evidence type="ECO:0000313" key="4">
    <source>
        <dbReference type="Proteomes" id="UP000886752"/>
    </source>
</evidence>
<dbReference type="GO" id="GO:0032259">
    <property type="term" value="P:methylation"/>
    <property type="evidence" value="ECO:0007669"/>
    <property type="project" value="UniProtKB-KW"/>
</dbReference>
<dbReference type="AlphaFoldDB" id="A0A9D1PW18"/>
<reference evidence="3" key="1">
    <citation type="journal article" date="2021" name="PeerJ">
        <title>Extensive microbial diversity within the chicken gut microbiome revealed by metagenomics and culture.</title>
        <authorList>
            <person name="Gilroy R."/>
            <person name="Ravi A."/>
            <person name="Getino M."/>
            <person name="Pursley I."/>
            <person name="Horton D.L."/>
            <person name="Alikhan N.F."/>
            <person name="Baker D."/>
            <person name="Gharbi K."/>
            <person name="Hall N."/>
            <person name="Watson M."/>
            <person name="Adriaenssens E.M."/>
            <person name="Foster-Nyarko E."/>
            <person name="Jarju S."/>
            <person name="Secka A."/>
            <person name="Antonio M."/>
            <person name="Oren A."/>
            <person name="Chaudhuri R.R."/>
            <person name="La Ragione R."/>
            <person name="Hildebrand F."/>
            <person name="Pallen M.J."/>
        </authorList>
    </citation>
    <scope>NUCLEOTIDE SEQUENCE</scope>
    <source>
        <strain evidence="3">ChiHecec2B26-446</strain>
    </source>
</reference>
<organism evidence="3 4">
    <name type="scientific">Candidatus Desulfovibrio intestinipullorum</name>
    <dbReference type="NCBI Taxonomy" id="2838536"/>
    <lineage>
        <taxon>Bacteria</taxon>
        <taxon>Pseudomonadati</taxon>
        <taxon>Thermodesulfobacteriota</taxon>
        <taxon>Desulfovibrionia</taxon>
        <taxon>Desulfovibrionales</taxon>
        <taxon>Desulfovibrionaceae</taxon>
        <taxon>Desulfovibrio</taxon>
    </lineage>
</organism>
<feature type="region of interest" description="Disordered" evidence="1">
    <location>
        <begin position="224"/>
        <end position="250"/>
    </location>
</feature>
<gene>
    <name evidence="3" type="ORF">H9894_01695</name>
</gene>
<feature type="domain" description="Methyltransferase" evidence="2">
    <location>
        <begin position="47"/>
        <end position="117"/>
    </location>
</feature>
<reference evidence="3" key="2">
    <citation type="submission" date="2021-04" db="EMBL/GenBank/DDBJ databases">
        <authorList>
            <person name="Gilroy R."/>
        </authorList>
    </citation>
    <scope>NUCLEOTIDE SEQUENCE</scope>
    <source>
        <strain evidence="3">ChiHecec2B26-446</strain>
    </source>
</reference>
<sequence>MFTWTEQSLAWYARAAARSSFHRDLARACLACTDLQKVTGEKDVTTVAEFGCGPGFLARELALAASVRITGLDQDAHCTAFAQAHLTPGCTGLAFEHRDVFTLPKARQWDVVLACSFGSAEELCTHFVQHARKCVLFIVRSKQEEPLIPSQRARKRTYAEDVAAFLRQQGCIFTSVPLELEFGQPLTDRADARAFVRHYYSSAGLDDAAVDAFLDARLVTAGENRNGRDGNGAGDGRDAGDAGETGESGDGLYLPHTKHMMLFCLPCQA</sequence>
<evidence type="ECO:0000256" key="1">
    <source>
        <dbReference type="SAM" id="MobiDB-lite"/>
    </source>
</evidence>